<evidence type="ECO:0000313" key="3">
    <source>
        <dbReference type="Proteomes" id="UP000214689"/>
    </source>
</evidence>
<dbReference type="RefSeq" id="WP_094233829.1">
    <property type="nucleotide sequence ID" value="NZ_CP016199.1"/>
</dbReference>
<gene>
    <name evidence="2" type="ORF">AXF17_03465</name>
</gene>
<keyword evidence="1" id="KW-0175">Coiled coil</keyword>
<sequence length="118" mass="14144">MEDRRIEDKRIEINRRLREIQDEVALNKKEQACINEIIDDVIALRQRSGNTQEEMLEYWAGTEFGRVVAELNSQEDALYNSLIRDAEVGIEKRRQAIQKLLKEERECEDELMQMRRDY</sequence>
<dbReference type="AlphaFoldDB" id="A0A223ARK3"/>
<protein>
    <submittedName>
        <fullName evidence="2">Uncharacterized protein</fullName>
    </submittedName>
</protein>
<keyword evidence="3" id="KW-1185">Reference proteome</keyword>
<accession>A0A223ARK3</accession>
<evidence type="ECO:0000313" key="2">
    <source>
        <dbReference type="EMBL" id="ASS37604.1"/>
    </source>
</evidence>
<feature type="coiled-coil region" evidence="1">
    <location>
        <begin position="90"/>
        <end position="117"/>
    </location>
</feature>
<proteinExistence type="predicted"/>
<name>A0A223ARK3_9FIRM</name>
<dbReference type="Proteomes" id="UP000214689">
    <property type="component" value="Chromosome"/>
</dbReference>
<reference evidence="3" key="1">
    <citation type="submission" date="2016-05" db="EMBL/GenBank/DDBJ databases">
        <authorList>
            <person name="Holder M.E."/>
            <person name="Ajami N.J."/>
            <person name="Petrosino J.F."/>
        </authorList>
    </citation>
    <scope>NUCLEOTIDE SEQUENCE [LARGE SCALE GENOMIC DNA]</scope>
    <source>
        <strain evidence="3">ATCC 700696</strain>
    </source>
</reference>
<dbReference type="EMBL" id="CP016199">
    <property type="protein sequence ID" value="ASS37604.1"/>
    <property type="molecule type" value="Genomic_DNA"/>
</dbReference>
<evidence type="ECO:0000256" key="1">
    <source>
        <dbReference type="SAM" id="Coils"/>
    </source>
</evidence>
<organism evidence="2 3">
    <name type="scientific">Mogibacterium pumilum</name>
    <dbReference type="NCBI Taxonomy" id="86332"/>
    <lineage>
        <taxon>Bacteria</taxon>
        <taxon>Bacillati</taxon>
        <taxon>Bacillota</taxon>
        <taxon>Clostridia</taxon>
        <taxon>Peptostreptococcales</taxon>
        <taxon>Anaerovoracaceae</taxon>
        <taxon>Mogibacterium</taxon>
    </lineage>
</organism>